<keyword evidence="5" id="KW-1185">Reference proteome</keyword>
<accession>A0A0A1UDL2</accession>
<reference evidence="4 5" key="1">
    <citation type="submission" date="2012-10" db="EMBL/GenBank/DDBJ databases">
        <authorList>
            <person name="Zafar N."/>
            <person name="Inman J."/>
            <person name="Hall N."/>
            <person name="Lorenzi H."/>
            <person name="Caler E."/>
        </authorList>
    </citation>
    <scope>NUCLEOTIDE SEQUENCE [LARGE SCALE GENOMIC DNA]</scope>
    <source>
        <strain evidence="4 5">IP1</strain>
    </source>
</reference>
<gene>
    <name evidence="4" type="ORF">EIN_498920</name>
</gene>
<dbReference type="RefSeq" id="XP_004261433.1">
    <property type="nucleotide sequence ID" value="XM_004261385.1"/>
</dbReference>
<feature type="domain" description="Stalled ribosome sensor GCN1-like HEAT repeats region" evidence="3">
    <location>
        <begin position="1634"/>
        <end position="1806"/>
    </location>
</feature>
<dbReference type="InterPro" id="IPR016024">
    <property type="entry name" value="ARM-type_fold"/>
</dbReference>
<dbReference type="GO" id="GO:0034198">
    <property type="term" value="P:cellular response to amino acid starvation"/>
    <property type="evidence" value="ECO:0007669"/>
    <property type="project" value="TreeGrafter"/>
</dbReference>
<evidence type="ECO:0000259" key="3">
    <source>
        <dbReference type="Pfam" id="PF23271"/>
    </source>
</evidence>
<dbReference type="OrthoDB" id="5148094at2759"/>
<dbReference type="Pfam" id="PF23271">
    <property type="entry name" value="HEAT_GCN1"/>
    <property type="match status" value="1"/>
</dbReference>
<dbReference type="GeneID" id="14893623"/>
<dbReference type="InterPro" id="IPR011989">
    <property type="entry name" value="ARM-like"/>
</dbReference>
<dbReference type="GO" id="GO:0019887">
    <property type="term" value="F:protein kinase regulator activity"/>
    <property type="evidence" value="ECO:0007669"/>
    <property type="project" value="TreeGrafter"/>
</dbReference>
<dbReference type="PANTHER" id="PTHR23346">
    <property type="entry name" value="TRANSLATIONAL ACTIVATOR GCN1-RELATED"/>
    <property type="match status" value="1"/>
</dbReference>
<dbReference type="GO" id="GO:0006417">
    <property type="term" value="P:regulation of translation"/>
    <property type="evidence" value="ECO:0007669"/>
    <property type="project" value="TreeGrafter"/>
</dbReference>
<dbReference type="Proteomes" id="UP000014680">
    <property type="component" value="Unassembled WGS sequence"/>
</dbReference>
<evidence type="ECO:0000313" key="5">
    <source>
        <dbReference type="Proteomes" id="UP000014680"/>
    </source>
</evidence>
<organism evidence="4 5">
    <name type="scientific">Entamoeba invadens IP1</name>
    <dbReference type="NCBI Taxonomy" id="370355"/>
    <lineage>
        <taxon>Eukaryota</taxon>
        <taxon>Amoebozoa</taxon>
        <taxon>Evosea</taxon>
        <taxon>Archamoebae</taxon>
        <taxon>Mastigamoebida</taxon>
        <taxon>Entamoebidae</taxon>
        <taxon>Entamoeba</taxon>
    </lineage>
</organism>
<protein>
    <recommendedName>
        <fullName evidence="3">Stalled ribosome sensor GCN1-like HEAT repeats region domain-containing protein</fullName>
    </recommendedName>
</protein>
<dbReference type="VEuPathDB" id="AmoebaDB:EIN_498920"/>
<dbReference type="OMA" id="RFTHSID"/>
<dbReference type="InterPro" id="IPR021133">
    <property type="entry name" value="HEAT_type_2"/>
</dbReference>
<evidence type="ECO:0000313" key="4">
    <source>
        <dbReference type="EMBL" id="ELP94662.1"/>
    </source>
</evidence>
<dbReference type="EMBL" id="KB206184">
    <property type="protein sequence ID" value="ELP94662.1"/>
    <property type="molecule type" value="Genomic_DNA"/>
</dbReference>
<feature type="repeat" description="HEAT" evidence="2">
    <location>
        <begin position="1232"/>
        <end position="1270"/>
    </location>
</feature>
<proteinExistence type="predicted"/>
<evidence type="ECO:0000256" key="2">
    <source>
        <dbReference type="PROSITE-ProRule" id="PRU00103"/>
    </source>
</evidence>
<dbReference type="InterPro" id="IPR057546">
    <property type="entry name" value="HEAT_GCN1"/>
</dbReference>
<dbReference type="PROSITE" id="PS50077">
    <property type="entry name" value="HEAT_REPEAT"/>
    <property type="match status" value="1"/>
</dbReference>
<dbReference type="KEGG" id="eiv:EIN_498920"/>
<dbReference type="PANTHER" id="PTHR23346:SF7">
    <property type="entry name" value="STALLED RIBOSOME SENSOR GCN1"/>
    <property type="match status" value="1"/>
</dbReference>
<keyword evidence="1" id="KW-0677">Repeat</keyword>
<evidence type="ECO:0000256" key="1">
    <source>
        <dbReference type="ARBA" id="ARBA00022737"/>
    </source>
</evidence>
<sequence>MALQKDIDAIYKTNEPNIKASSEEKRQVAFSQLSAFCKTLKTPEEANLFLRKTHEVYKKTCTAVFMKIVVAKVLSVFPSQRLTKEISSEFFEKFSSILFTETNEDLRQLLFLFIAELLRFQDTLPKKIVSLYSDISKTRDPFKSVLIDSIPAILNFPDTSKMSQLPLTGYFASNVQNLKTPKLTPKTTIVGFRYLFAYYRQPDVKMCEINEKELDHSFAQALDVYVNPVFLSTMDEANKKQLALLLFETLHLNCVANIADIENNLEKLIPVLFTHKNFMAFVKKTSTTAVSSILIHLIFNSIVKVFGGDRGKFEEYITGNVMGLMNAFVSDKIDESDIPMLFVIGCALPLRRHLFNKIVFKVVNPASKNYEIVKQFVLANFEMIFEALTKWTVQFVKEGKRNRLFETAFERLMKFAVVFRDEKETGAYLYEKMKQCIEVEEGDVKTAMVSIFGDLLKKFSTLFVTETSKMVSFCKEMKEKDSENSINLLRYVMYCLDEKLEDKREYLVYTYYLLIDYDYTCQEEDKDLVQERIIYNNVKKILSFLCEDDLESPLDEGTFTVMMSLFKWTVYKEDRTTEIAKPHNQMMKLLQYHCAVMTDKYPMKEVVVLLNKILETIPVFTQKALACLVQLAKVSDDKSIEIYFNHLIDEDENLRKYNAIALEKSKEFLTGKTITHEELCKLLLGAHDRVAEVRENCLSVMKSIRLYGSEPNTIIPEDFRVPDKSFIDFYCSDEIAINENMDIQDMVAASILEIVKLGKCDCDLECKNIMDVYHKSFPSNSLVIGIPKDRIIIHGKFLRRRFCVFVVMKLASICSVDMLKEVLPFALKELTADEEPIPELVEEHGEAIFKNRTKEEAETIFTIISETKNEKRKKTERESEMIGLFFGIIAKFLDRDNPRFTETITQLREMAMTSKKNVQIAVSNCFAQIGEIPNLQGLIDKIYAQGLRQKTTNGKYGASYVLAGICKGQGLKMYYKTHFYERCIKKPLETFDTDNKGRRNTQGDKVNINITALITLECLCEMVGDIFEPYVIDIFNIVRPIVSEQNESMRQAAVVTIRAMSGALTHHGIGMVCPHLVEGLKANDWREKQMACILIGEMAKQTTHQLNRFLPEIITPMVLLVIDADYNVKTSAYNALNSLASVVKNPEIGTLVPLILEALENPPANTEAFYDRYEDMQFTHLIDSSSLALIHYILVRGLSDPKQKTRARSGVLIGSLTTLCEVEDFLPYLDMFMKELKKNVTDNDPEVRTSACSAIGKLINFVGESGFNGLKQWFMETMQSTKSTVHRLGGSQGLAEYYKAVGQEHLQQDFEQITDMKNPAPTSRQSVMYLLYYFCFSLKDKFSDFIGNGIYLIVKGLSDTSELVRDASMQAGSILLRQFGKTHLKKLLGVLDDAMYSEAPKVQDCAISLVGELLEGMLGANDSNIEPYLLLKKKLGLEKIGECLANLYVVRFDEDHAICQKATLVWKKVVVNSARAVSDLIPYIMQIALKKLCSEEIDRKRAARCIGELVDLFENRIVHELLTTLRSQLVSSNEMDRIGACNGFVQVIKKSQLTTFDSFLEVLPNLVDIMCDPVDAIRDESNELFKAILHKYDRVALEKILDILLGFINTPEDMQKGIRGFQMIINKNHNNELIFETLTPKVVQAPITVANCKTIALLCQSSQAFFLNNFALIIQRGFNSLVIKSTDKEYCDKIRRMMIDISLEYPTKEKMFTVLGDYTSPYQRPVIKIEALKILTSYFKAQKSQTSSGVDVIISFIFGLIRAEKDKGVIPYAWECFESMHATLTNEKYYIYINSLAPLLQEICEHPESGIFVIPDDIGPLVRIETDTLKNALTETKEQAIKSLAILLKKYEKDDKFTVYRDYIIGPLINTISKQCEAPHKIKLLNLLQTLFETAHHRGKVKSFVLPITITLNKIMSDGDAEVSAVAIQMYKYLLDYDLKIDTLLKEIQKGLSTSGTNSSKIEIYLNLLIMCVETIQVEKWEELRAAFIKTKKAGEWPIEALYINVFKQCLQLVPLAQDYYQLLVKALGTLLKFIPDNEAQFKSLLKMEGFVFETNDQLLSLKKQLCMAFVAVCPTMADLIKEATKTN</sequence>
<dbReference type="GO" id="GO:0005829">
    <property type="term" value="C:cytosol"/>
    <property type="evidence" value="ECO:0007669"/>
    <property type="project" value="TreeGrafter"/>
</dbReference>
<dbReference type="Pfam" id="PF24984">
    <property type="entry name" value="HEAT_EF3_GNC1"/>
    <property type="match status" value="1"/>
</dbReference>
<dbReference type="Pfam" id="PF24987">
    <property type="entry name" value="HEAT_EF3_N"/>
    <property type="match status" value="1"/>
</dbReference>
<name>A0A0A1UDL2_ENTIV</name>
<dbReference type="SUPFAM" id="SSF48371">
    <property type="entry name" value="ARM repeat"/>
    <property type="match status" value="4"/>
</dbReference>
<dbReference type="Gene3D" id="1.25.10.10">
    <property type="entry name" value="Leucine-rich Repeat Variant"/>
    <property type="match status" value="3"/>
</dbReference>